<reference evidence="2" key="1">
    <citation type="submission" date="2014-09" db="EMBL/GenBank/DDBJ databases">
        <authorList>
            <person name="Sharma Rahul"/>
            <person name="Thines Marco"/>
        </authorList>
    </citation>
    <scope>NUCLEOTIDE SEQUENCE [LARGE SCALE GENOMIC DNA]</scope>
</reference>
<organism evidence="1 2">
    <name type="scientific">Plasmopara halstedii</name>
    <name type="common">Downy mildew of sunflower</name>
    <dbReference type="NCBI Taxonomy" id="4781"/>
    <lineage>
        <taxon>Eukaryota</taxon>
        <taxon>Sar</taxon>
        <taxon>Stramenopiles</taxon>
        <taxon>Oomycota</taxon>
        <taxon>Peronosporomycetes</taxon>
        <taxon>Peronosporales</taxon>
        <taxon>Peronosporaceae</taxon>
        <taxon>Plasmopara</taxon>
    </lineage>
</organism>
<proteinExistence type="predicted"/>
<sequence length="71" mass="7520">MNSDVSCAEQSAHHVSTDYLSKAKSFTTSLASTIPLRAILLQTNVSDNFKDTSFCTGRPGLVAASSSILLN</sequence>
<dbReference type="EMBL" id="CCYD01000610">
    <property type="protein sequence ID" value="CEG41807.1"/>
    <property type="molecule type" value="Genomic_DNA"/>
</dbReference>
<accession>A0A0P1AKL3</accession>
<evidence type="ECO:0000313" key="2">
    <source>
        <dbReference type="Proteomes" id="UP000054928"/>
    </source>
</evidence>
<dbReference type="GeneID" id="59052602"/>
<dbReference type="RefSeq" id="XP_036263194.1">
    <property type="nucleotide sequence ID" value="XM_036407497.1"/>
</dbReference>
<dbReference type="AlphaFoldDB" id="A0A0P1AKL3"/>
<evidence type="ECO:0000313" key="1">
    <source>
        <dbReference type="EMBL" id="CEG41807.1"/>
    </source>
</evidence>
<name>A0A0P1AKL3_PLAHL</name>
<dbReference type="Proteomes" id="UP000054928">
    <property type="component" value="Unassembled WGS sequence"/>
</dbReference>
<keyword evidence="2" id="KW-1185">Reference proteome</keyword>
<protein>
    <submittedName>
        <fullName evidence="1">Uncharacterized protein</fullName>
    </submittedName>
</protein>